<dbReference type="KEGG" id="pchm:VFPPC_17363"/>
<keyword evidence="3" id="KW-1185">Reference proteome</keyword>
<evidence type="ECO:0000256" key="1">
    <source>
        <dbReference type="SAM" id="MobiDB-lite"/>
    </source>
</evidence>
<dbReference type="GeneID" id="33936347"/>
<feature type="compositionally biased region" description="Basic and acidic residues" evidence="1">
    <location>
        <begin position="11"/>
        <end position="23"/>
    </location>
</feature>
<feature type="region of interest" description="Disordered" evidence="1">
    <location>
        <begin position="1"/>
        <end position="23"/>
    </location>
</feature>
<protein>
    <submittedName>
        <fullName evidence="2">Uncharacterized protein</fullName>
    </submittedName>
</protein>
<feature type="compositionally biased region" description="Basic residues" evidence="1">
    <location>
        <begin position="1"/>
        <end position="10"/>
    </location>
</feature>
<comment type="caution">
    <text evidence="2">The sequence shown here is derived from an EMBL/GenBank/DDBJ whole genome shotgun (WGS) entry which is preliminary data.</text>
</comment>
<dbReference type="EMBL" id="LSBJ02000001">
    <property type="protein sequence ID" value="OWT43488.1"/>
    <property type="molecule type" value="Genomic_DNA"/>
</dbReference>
<organism evidence="2 3">
    <name type="scientific">Pochonia chlamydosporia 170</name>
    <dbReference type="NCBI Taxonomy" id="1380566"/>
    <lineage>
        <taxon>Eukaryota</taxon>
        <taxon>Fungi</taxon>
        <taxon>Dikarya</taxon>
        <taxon>Ascomycota</taxon>
        <taxon>Pezizomycotina</taxon>
        <taxon>Sordariomycetes</taxon>
        <taxon>Hypocreomycetidae</taxon>
        <taxon>Hypocreales</taxon>
        <taxon>Clavicipitaceae</taxon>
        <taxon>Pochonia</taxon>
    </lineage>
</organism>
<evidence type="ECO:0000313" key="3">
    <source>
        <dbReference type="Proteomes" id="UP000078397"/>
    </source>
</evidence>
<name>A0A219ART7_METCM</name>
<gene>
    <name evidence="2" type="ORF">VFPPC_17363</name>
</gene>
<evidence type="ECO:0000313" key="2">
    <source>
        <dbReference type="EMBL" id="OWT43488.1"/>
    </source>
</evidence>
<proteinExistence type="predicted"/>
<accession>A0A219ART7</accession>
<dbReference type="Proteomes" id="UP000078397">
    <property type="component" value="Unassembled WGS sequence"/>
</dbReference>
<dbReference type="RefSeq" id="XP_022285906.1">
    <property type="nucleotide sequence ID" value="XM_022429077.1"/>
</dbReference>
<sequence>MGRGREKKKKVVESEARKGRRKVDARWGGGALKRMRAGYVSICMEEFRCVRCGLGTRVEEGHTAWWEGETWINLMDMGAERQTGVRGARRGVLEVHVQVHVQGGWVKSYAPGGPKGPRGVCGSWN</sequence>
<reference evidence="2 3" key="1">
    <citation type="journal article" date="2016" name="PLoS Pathog.">
        <title>Biosynthesis of antibiotic leucinostatins in bio-control fungus Purpureocillium lilacinum and their inhibition on phytophthora revealed by genome mining.</title>
        <authorList>
            <person name="Wang G."/>
            <person name="Liu Z."/>
            <person name="Lin R."/>
            <person name="Li E."/>
            <person name="Mao Z."/>
            <person name="Ling J."/>
            <person name="Yang Y."/>
            <person name="Yin W.B."/>
            <person name="Xie B."/>
        </authorList>
    </citation>
    <scope>NUCLEOTIDE SEQUENCE [LARGE SCALE GENOMIC DNA]</scope>
    <source>
        <strain evidence="2">170</strain>
    </source>
</reference>
<dbReference type="AlphaFoldDB" id="A0A219ART7"/>